<evidence type="ECO:0000259" key="2">
    <source>
        <dbReference type="PROSITE" id="PS50097"/>
    </source>
</evidence>
<dbReference type="OrthoDB" id="6359816at2759"/>
<evidence type="ECO:0000313" key="4">
    <source>
        <dbReference type="Proteomes" id="UP000278143"/>
    </source>
</evidence>
<feature type="region of interest" description="Disordered" evidence="1">
    <location>
        <begin position="157"/>
        <end position="179"/>
    </location>
</feature>
<dbReference type="InterPro" id="IPR011333">
    <property type="entry name" value="SKP1/BTB/POZ_sf"/>
</dbReference>
<protein>
    <recommendedName>
        <fullName evidence="2">BTB domain-containing protein</fullName>
    </recommendedName>
</protein>
<evidence type="ECO:0000313" key="3">
    <source>
        <dbReference type="EMBL" id="RKP25945.1"/>
    </source>
</evidence>
<dbReference type="PANTHER" id="PTHR24413">
    <property type="entry name" value="SPECKLE-TYPE POZ PROTEIN"/>
    <property type="match status" value="1"/>
</dbReference>
<proteinExistence type="predicted"/>
<accession>A0A4P9Z0Y7</accession>
<dbReference type="EMBL" id="KZ989564">
    <property type="protein sequence ID" value="RKP25945.1"/>
    <property type="molecule type" value="Genomic_DNA"/>
</dbReference>
<dbReference type="PROSITE" id="PS50097">
    <property type="entry name" value="BTB"/>
    <property type="match status" value="1"/>
</dbReference>
<dbReference type="SUPFAM" id="SSF54695">
    <property type="entry name" value="POZ domain"/>
    <property type="match status" value="1"/>
</dbReference>
<feature type="region of interest" description="Disordered" evidence="1">
    <location>
        <begin position="383"/>
        <end position="408"/>
    </location>
</feature>
<dbReference type="InterPro" id="IPR000210">
    <property type="entry name" value="BTB/POZ_dom"/>
</dbReference>
<dbReference type="Pfam" id="PF00651">
    <property type="entry name" value="BTB"/>
    <property type="match status" value="1"/>
</dbReference>
<keyword evidence="4" id="KW-1185">Reference proteome</keyword>
<dbReference type="AlphaFoldDB" id="A0A4P9Z0Y7"/>
<reference evidence="4" key="1">
    <citation type="journal article" date="2018" name="Nat. Microbiol.">
        <title>Leveraging single-cell genomics to expand the fungal tree of life.</title>
        <authorList>
            <person name="Ahrendt S.R."/>
            <person name="Quandt C.A."/>
            <person name="Ciobanu D."/>
            <person name="Clum A."/>
            <person name="Salamov A."/>
            <person name="Andreopoulos B."/>
            <person name="Cheng J.F."/>
            <person name="Woyke T."/>
            <person name="Pelin A."/>
            <person name="Henrissat B."/>
            <person name="Reynolds N.K."/>
            <person name="Benny G.L."/>
            <person name="Smith M.E."/>
            <person name="James T.Y."/>
            <person name="Grigoriev I.V."/>
        </authorList>
    </citation>
    <scope>NUCLEOTIDE SEQUENCE [LARGE SCALE GENOMIC DNA]</scope>
    <source>
        <strain evidence="4">Benny S71-1</strain>
    </source>
</reference>
<organism evidence="3 4">
    <name type="scientific">Syncephalis pseudoplumigaleata</name>
    <dbReference type="NCBI Taxonomy" id="1712513"/>
    <lineage>
        <taxon>Eukaryota</taxon>
        <taxon>Fungi</taxon>
        <taxon>Fungi incertae sedis</taxon>
        <taxon>Zoopagomycota</taxon>
        <taxon>Zoopagomycotina</taxon>
        <taxon>Zoopagomycetes</taxon>
        <taxon>Zoopagales</taxon>
        <taxon>Piptocephalidaceae</taxon>
        <taxon>Syncephalis</taxon>
    </lineage>
</organism>
<name>A0A4P9Z0Y7_9FUNG</name>
<dbReference type="CDD" id="cd18186">
    <property type="entry name" value="BTB_POZ_ZBTB_KLHL-like"/>
    <property type="match status" value="1"/>
</dbReference>
<dbReference type="CDD" id="cd14733">
    <property type="entry name" value="BACK"/>
    <property type="match status" value="1"/>
</dbReference>
<evidence type="ECO:0000256" key="1">
    <source>
        <dbReference type="SAM" id="MobiDB-lite"/>
    </source>
</evidence>
<gene>
    <name evidence="3" type="ORF">SYNPS1DRAFT_22189</name>
</gene>
<dbReference type="Gene3D" id="3.30.710.10">
    <property type="entry name" value="Potassium Channel Kv1.1, Chain A"/>
    <property type="match status" value="1"/>
</dbReference>
<dbReference type="SMART" id="SM00225">
    <property type="entry name" value="BTB"/>
    <property type="match status" value="1"/>
</dbReference>
<feature type="compositionally biased region" description="Acidic residues" evidence="1">
    <location>
        <begin position="389"/>
        <end position="402"/>
    </location>
</feature>
<feature type="domain" description="BTB" evidence="2">
    <location>
        <begin position="291"/>
        <end position="371"/>
    </location>
</feature>
<dbReference type="Proteomes" id="UP000278143">
    <property type="component" value="Unassembled WGS sequence"/>
</dbReference>
<sequence>MASPINRRDSHYGKVKEFFKKHSVGVIAEQDRKSSDIDSRSLAALSGNAVRDQSPPLSPASLSTVGTHVNAYASPTGAPGMAMAAPPRQGITTCCSRKVTVQCTFTQPGISNNVGRTLVSDLFGCVRHPWRMGLSIREDQERTIDFYIWNFPDHQSSQDGGNGAAGNTKAGGMLGHGRSASTASSAAALQAARQREKEREMAMTSKDVYVNVWLRNTAGVVLFHASLSDVFEAETNWCWKDVCRLPELTSDARMTADDTLVVDVEIEWPADSRSITPTPEFERLLKEGLHADAVLQLQDCDVPVHRAILAARSKYFEDLFAGSDHDSTAQTDSDAASARAAVQKFAVDESNHLFARVLLRYLYTGHYEEGDSSDFFERTNTASDAEGLSTDEDNDDDDEDDDDHRPLGESVQRRESVVFAQRRALFALADKYQVDGLKRRVADRWIEEMAVDNVMQVVRVAYDFSDERLQQSCIRFVVANMREVKQSVDYVELVLCGQYNVFLAKLIDAVTE</sequence>